<evidence type="ECO:0000313" key="2">
    <source>
        <dbReference type="Proteomes" id="UP000828941"/>
    </source>
</evidence>
<organism evidence="1 2">
    <name type="scientific">Bauhinia variegata</name>
    <name type="common">Purple orchid tree</name>
    <name type="synonym">Phanera variegata</name>
    <dbReference type="NCBI Taxonomy" id="167791"/>
    <lineage>
        <taxon>Eukaryota</taxon>
        <taxon>Viridiplantae</taxon>
        <taxon>Streptophyta</taxon>
        <taxon>Embryophyta</taxon>
        <taxon>Tracheophyta</taxon>
        <taxon>Spermatophyta</taxon>
        <taxon>Magnoliopsida</taxon>
        <taxon>eudicotyledons</taxon>
        <taxon>Gunneridae</taxon>
        <taxon>Pentapetalae</taxon>
        <taxon>rosids</taxon>
        <taxon>fabids</taxon>
        <taxon>Fabales</taxon>
        <taxon>Fabaceae</taxon>
        <taxon>Cercidoideae</taxon>
        <taxon>Cercideae</taxon>
        <taxon>Bauhiniinae</taxon>
        <taxon>Bauhinia</taxon>
    </lineage>
</organism>
<keyword evidence="2" id="KW-1185">Reference proteome</keyword>
<dbReference type="Proteomes" id="UP000828941">
    <property type="component" value="Chromosome 4"/>
</dbReference>
<dbReference type="EMBL" id="CM039429">
    <property type="protein sequence ID" value="KAI4348347.1"/>
    <property type="molecule type" value="Genomic_DNA"/>
</dbReference>
<name>A0ACB9PJW5_BAUVA</name>
<protein>
    <submittedName>
        <fullName evidence="1">Uncharacterized protein</fullName>
    </submittedName>
</protein>
<proteinExistence type="predicted"/>
<sequence length="104" mass="12051">MMGSPFLKIPNSFSQCRRCWFSPILACASSLQMLASSQSYKPDNTRIGTLQIPYVWLFYSNRKWHPQGNLFPILWLRIPAIGRCPVFHASLWDLCHLDPIHLAF</sequence>
<gene>
    <name evidence="1" type="ORF">L6164_009082</name>
</gene>
<accession>A0ACB9PJW5</accession>
<reference evidence="1 2" key="1">
    <citation type="journal article" date="2022" name="DNA Res.">
        <title>Chromosomal-level genome assembly of the orchid tree Bauhinia variegata (Leguminosae; Cercidoideae) supports the allotetraploid origin hypothesis of Bauhinia.</title>
        <authorList>
            <person name="Zhong Y."/>
            <person name="Chen Y."/>
            <person name="Zheng D."/>
            <person name="Pang J."/>
            <person name="Liu Y."/>
            <person name="Luo S."/>
            <person name="Meng S."/>
            <person name="Qian L."/>
            <person name="Wei D."/>
            <person name="Dai S."/>
            <person name="Zhou R."/>
        </authorList>
    </citation>
    <scope>NUCLEOTIDE SEQUENCE [LARGE SCALE GENOMIC DNA]</scope>
    <source>
        <strain evidence="1">BV-YZ2020</strain>
    </source>
</reference>
<comment type="caution">
    <text evidence="1">The sequence shown here is derived from an EMBL/GenBank/DDBJ whole genome shotgun (WGS) entry which is preliminary data.</text>
</comment>
<evidence type="ECO:0000313" key="1">
    <source>
        <dbReference type="EMBL" id="KAI4348347.1"/>
    </source>
</evidence>